<dbReference type="OrthoDB" id="1097962at2"/>
<evidence type="ECO:0000259" key="6">
    <source>
        <dbReference type="Pfam" id="PF07980"/>
    </source>
</evidence>
<evidence type="ECO:0000313" key="9">
    <source>
        <dbReference type="Proteomes" id="UP000199045"/>
    </source>
</evidence>
<gene>
    <name evidence="8" type="ORF">SAMN04488121_111104</name>
</gene>
<evidence type="ECO:0000256" key="3">
    <source>
        <dbReference type="ARBA" id="ARBA00022729"/>
    </source>
</evidence>
<dbReference type="Pfam" id="PF07980">
    <property type="entry name" value="SusD_RagB"/>
    <property type="match status" value="1"/>
</dbReference>
<comment type="similarity">
    <text evidence="2">Belongs to the SusD family.</text>
</comment>
<dbReference type="Proteomes" id="UP000199045">
    <property type="component" value="Unassembled WGS sequence"/>
</dbReference>
<dbReference type="Pfam" id="PF14322">
    <property type="entry name" value="SusD-like_3"/>
    <property type="match status" value="1"/>
</dbReference>
<dbReference type="InterPro" id="IPR012944">
    <property type="entry name" value="SusD_RagB_dom"/>
</dbReference>
<dbReference type="InterPro" id="IPR033985">
    <property type="entry name" value="SusD-like_N"/>
</dbReference>
<reference evidence="8 9" key="1">
    <citation type="submission" date="2016-10" db="EMBL/GenBank/DDBJ databases">
        <authorList>
            <person name="de Groot N.N."/>
        </authorList>
    </citation>
    <scope>NUCLEOTIDE SEQUENCE [LARGE SCALE GENOMIC DNA]</scope>
    <source>
        <strain evidence="8 9">DSM 527</strain>
    </source>
</reference>
<keyword evidence="4" id="KW-0472">Membrane</keyword>
<evidence type="ECO:0000256" key="5">
    <source>
        <dbReference type="ARBA" id="ARBA00023237"/>
    </source>
</evidence>
<evidence type="ECO:0000313" key="8">
    <source>
        <dbReference type="EMBL" id="SDH34736.1"/>
    </source>
</evidence>
<sequence>MKNIYLIICLLMASGCNKWLDTHPDTQVLPDKIFSSEAGFADAMYGVYTIMGSSALYGDQLTMSFLDVLAQQYNCQSIPAHQFYQAAVYNYQDASVKARIDKIWDTMYYAISNINNILARIDEKKDLFQPGNFALMKGEAMGLRAFLHFDLLRLFGSTHAASPAIPYIKTVSGNVSPLLPVSQVLDSVISELTVASGLLAGYKTVSYDYYNAANQQQNDWLNHRQSHFNYWAAEATLARAYLYKGDKAQALLHALNVINAGMFNFQTPDRITNLQDRTFIPEHIFSLSKFNLRDQVDTYFKSTGGSVNVGVNKQLTNTYGNGGVVDQIYEINSGGVSDIRYARLWELSGTVYFCGKFWQASGNPVYNNWIPLVRLPEMYYIAAECSEPITAIIYLNKVRQQRGLSELTQEKVQDEILKEYQKEFYGEGQLFYYYKRTNSTQIRFTAVTGSDKIYVLPLPDAELQYRN</sequence>
<dbReference type="EMBL" id="FNBN01000011">
    <property type="protein sequence ID" value="SDH34736.1"/>
    <property type="molecule type" value="Genomic_DNA"/>
</dbReference>
<dbReference type="AlphaFoldDB" id="A0A1G8BNF9"/>
<evidence type="ECO:0000256" key="4">
    <source>
        <dbReference type="ARBA" id="ARBA00023136"/>
    </source>
</evidence>
<keyword evidence="5" id="KW-0998">Cell outer membrane</keyword>
<dbReference type="InterPro" id="IPR011990">
    <property type="entry name" value="TPR-like_helical_dom_sf"/>
</dbReference>
<accession>A0A1G8BNF9</accession>
<comment type="subcellular location">
    <subcellularLocation>
        <location evidence="1">Cell outer membrane</location>
    </subcellularLocation>
</comment>
<dbReference type="RefSeq" id="WP_089837801.1">
    <property type="nucleotide sequence ID" value="NZ_FNBN01000011.1"/>
</dbReference>
<name>A0A1G8BNF9_CHIFI</name>
<protein>
    <submittedName>
        <fullName evidence="8">SusD family protein</fullName>
    </submittedName>
</protein>
<dbReference type="PROSITE" id="PS51257">
    <property type="entry name" value="PROKAR_LIPOPROTEIN"/>
    <property type="match status" value="1"/>
</dbReference>
<keyword evidence="3" id="KW-0732">Signal</keyword>
<organism evidence="8 9">
    <name type="scientific">Chitinophaga filiformis</name>
    <name type="common">Myxococcus filiformis</name>
    <name type="synonym">Flexibacter filiformis</name>
    <dbReference type="NCBI Taxonomy" id="104663"/>
    <lineage>
        <taxon>Bacteria</taxon>
        <taxon>Pseudomonadati</taxon>
        <taxon>Bacteroidota</taxon>
        <taxon>Chitinophagia</taxon>
        <taxon>Chitinophagales</taxon>
        <taxon>Chitinophagaceae</taxon>
        <taxon>Chitinophaga</taxon>
    </lineage>
</organism>
<evidence type="ECO:0000259" key="7">
    <source>
        <dbReference type="Pfam" id="PF14322"/>
    </source>
</evidence>
<feature type="domain" description="SusD-like N-terminal" evidence="7">
    <location>
        <begin position="18"/>
        <end position="242"/>
    </location>
</feature>
<proteinExistence type="inferred from homology"/>
<feature type="domain" description="RagB/SusD" evidence="6">
    <location>
        <begin position="346"/>
        <end position="441"/>
    </location>
</feature>
<dbReference type="Gene3D" id="1.25.40.390">
    <property type="match status" value="1"/>
</dbReference>
<dbReference type="SUPFAM" id="SSF48452">
    <property type="entry name" value="TPR-like"/>
    <property type="match status" value="1"/>
</dbReference>
<evidence type="ECO:0000256" key="1">
    <source>
        <dbReference type="ARBA" id="ARBA00004442"/>
    </source>
</evidence>
<dbReference type="STRING" id="104663.SAMN04488121_111104"/>
<evidence type="ECO:0000256" key="2">
    <source>
        <dbReference type="ARBA" id="ARBA00006275"/>
    </source>
</evidence>
<dbReference type="GO" id="GO:0009279">
    <property type="term" value="C:cell outer membrane"/>
    <property type="evidence" value="ECO:0007669"/>
    <property type="project" value="UniProtKB-SubCell"/>
</dbReference>